<dbReference type="GO" id="GO:0080019">
    <property type="term" value="F:alcohol-forming very long-chain fatty acyl-CoA reductase activity"/>
    <property type="evidence" value="ECO:0007669"/>
    <property type="project" value="InterPro"/>
</dbReference>
<proteinExistence type="inferred from homology"/>
<dbReference type="SUPFAM" id="SSF51735">
    <property type="entry name" value="NAD(P)-binding Rossmann-fold domains"/>
    <property type="match status" value="1"/>
</dbReference>
<reference evidence="7" key="1">
    <citation type="journal article" date="2023" name="Nat. Commun.">
        <title>Diploid and tetraploid genomes of Acorus and the evolution of monocots.</title>
        <authorList>
            <person name="Ma L."/>
            <person name="Liu K.W."/>
            <person name="Li Z."/>
            <person name="Hsiao Y.Y."/>
            <person name="Qi Y."/>
            <person name="Fu T."/>
            <person name="Tang G.D."/>
            <person name="Zhang D."/>
            <person name="Sun W.H."/>
            <person name="Liu D.K."/>
            <person name="Li Y."/>
            <person name="Chen G.Z."/>
            <person name="Liu X.D."/>
            <person name="Liao X.Y."/>
            <person name="Jiang Y.T."/>
            <person name="Yu X."/>
            <person name="Hao Y."/>
            <person name="Huang J."/>
            <person name="Zhao X.W."/>
            <person name="Ke S."/>
            <person name="Chen Y.Y."/>
            <person name="Wu W.L."/>
            <person name="Hsu J.L."/>
            <person name="Lin Y.F."/>
            <person name="Huang M.D."/>
            <person name="Li C.Y."/>
            <person name="Huang L."/>
            <person name="Wang Z.W."/>
            <person name="Zhao X."/>
            <person name="Zhong W.Y."/>
            <person name="Peng D.H."/>
            <person name="Ahmad S."/>
            <person name="Lan S."/>
            <person name="Zhang J.S."/>
            <person name="Tsai W.C."/>
            <person name="Van de Peer Y."/>
            <person name="Liu Z.J."/>
        </authorList>
    </citation>
    <scope>NUCLEOTIDE SEQUENCE</scope>
    <source>
        <strain evidence="7">SCP</strain>
    </source>
</reference>
<keyword evidence="4" id="KW-0521">NADP</keyword>
<evidence type="ECO:0000256" key="2">
    <source>
        <dbReference type="ARBA" id="ARBA00022516"/>
    </source>
</evidence>
<reference evidence="7" key="2">
    <citation type="submission" date="2023-06" db="EMBL/GenBank/DDBJ databases">
        <authorList>
            <person name="Ma L."/>
            <person name="Liu K.-W."/>
            <person name="Li Z."/>
            <person name="Hsiao Y.-Y."/>
            <person name="Qi Y."/>
            <person name="Fu T."/>
            <person name="Tang G."/>
            <person name="Zhang D."/>
            <person name="Sun W.-H."/>
            <person name="Liu D.-K."/>
            <person name="Li Y."/>
            <person name="Chen G.-Z."/>
            <person name="Liu X.-D."/>
            <person name="Liao X.-Y."/>
            <person name="Jiang Y.-T."/>
            <person name="Yu X."/>
            <person name="Hao Y."/>
            <person name="Huang J."/>
            <person name="Zhao X.-W."/>
            <person name="Ke S."/>
            <person name="Chen Y.-Y."/>
            <person name="Wu W.-L."/>
            <person name="Hsu J.-L."/>
            <person name="Lin Y.-F."/>
            <person name="Huang M.-D."/>
            <person name="Li C.-Y."/>
            <person name="Huang L."/>
            <person name="Wang Z.-W."/>
            <person name="Zhao X."/>
            <person name="Zhong W.-Y."/>
            <person name="Peng D.-H."/>
            <person name="Ahmad S."/>
            <person name="Lan S."/>
            <person name="Zhang J.-S."/>
            <person name="Tsai W.-C."/>
            <person name="Van De Peer Y."/>
            <person name="Liu Z.-J."/>
        </authorList>
    </citation>
    <scope>NUCLEOTIDE SEQUENCE</scope>
    <source>
        <strain evidence="7">SCP</strain>
        <tissue evidence="7">Leaves</tissue>
    </source>
</reference>
<dbReference type="AlphaFoldDB" id="A0AAV9BA12"/>
<dbReference type="Gene3D" id="3.40.50.720">
    <property type="entry name" value="NAD(P)-binding Rossmann-like Domain"/>
    <property type="match status" value="1"/>
</dbReference>
<dbReference type="InterPro" id="IPR036291">
    <property type="entry name" value="NAD(P)-bd_dom_sf"/>
</dbReference>
<dbReference type="EMBL" id="JAUJYN010000004">
    <property type="protein sequence ID" value="KAK1273524.1"/>
    <property type="molecule type" value="Genomic_DNA"/>
</dbReference>
<dbReference type="EC" id="1.2.1.84" evidence="4"/>
<feature type="domain" description="Thioester reductase (TE)" evidence="6">
    <location>
        <begin position="17"/>
        <end position="318"/>
    </location>
</feature>
<keyword evidence="2 4" id="KW-0444">Lipid biosynthesis</keyword>
<dbReference type="Pfam" id="PF07993">
    <property type="entry name" value="NAD_binding_4"/>
    <property type="match status" value="1"/>
</dbReference>
<name>A0AAV9BA12_ACOGR</name>
<evidence type="ECO:0000313" key="8">
    <source>
        <dbReference type="Proteomes" id="UP001179952"/>
    </source>
</evidence>
<evidence type="ECO:0000256" key="1">
    <source>
        <dbReference type="ARBA" id="ARBA00005928"/>
    </source>
</evidence>
<dbReference type="InterPro" id="IPR013120">
    <property type="entry name" value="FAR_NAD-bd"/>
</dbReference>
<dbReference type="GO" id="GO:0010345">
    <property type="term" value="P:suberin biosynthetic process"/>
    <property type="evidence" value="ECO:0007669"/>
    <property type="project" value="TreeGrafter"/>
</dbReference>
<feature type="domain" description="Fatty acyl-CoA reductase C-terminal" evidence="5">
    <location>
        <begin position="398"/>
        <end position="480"/>
    </location>
</feature>
<dbReference type="InterPro" id="IPR033640">
    <property type="entry name" value="FAR_C"/>
</dbReference>
<keyword evidence="4" id="KW-0560">Oxidoreductase</keyword>
<evidence type="ECO:0000259" key="5">
    <source>
        <dbReference type="Pfam" id="PF03015"/>
    </source>
</evidence>
<comment type="similarity">
    <text evidence="1 4">Belongs to the fatty acyl-CoA reductase family.</text>
</comment>
<evidence type="ECO:0000256" key="3">
    <source>
        <dbReference type="ARBA" id="ARBA00023098"/>
    </source>
</evidence>
<dbReference type="PANTHER" id="PTHR11011:SF99">
    <property type="entry name" value="FATTY ACYL-COA REDUCTASE 3"/>
    <property type="match status" value="1"/>
</dbReference>
<keyword evidence="3 4" id="KW-0443">Lipid metabolism</keyword>
<evidence type="ECO:0000256" key="4">
    <source>
        <dbReference type="RuleBase" id="RU363097"/>
    </source>
</evidence>
<accession>A0AAV9BA12</accession>
<dbReference type="CDD" id="cd09071">
    <property type="entry name" value="FAR_C"/>
    <property type="match status" value="1"/>
</dbReference>
<evidence type="ECO:0000313" key="7">
    <source>
        <dbReference type="EMBL" id="KAK1273524.1"/>
    </source>
</evidence>
<dbReference type="GO" id="GO:0035336">
    <property type="term" value="P:long-chain fatty-acyl-CoA metabolic process"/>
    <property type="evidence" value="ECO:0007669"/>
    <property type="project" value="TreeGrafter"/>
</dbReference>
<comment type="caution">
    <text evidence="7">The sequence shown here is derived from an EMBL/GenBank/DDBJ whole genome shotgun (WGS) entry which is preliminary data.</text>
</comment>
<sequence length="480" mass="55274">MDAGEVSEFFKHKSILVTGSTGFIAKLFVEKILRIQPQVKKIYLLIRAPDNASVNDRMQKEVFKKEAFRVLREKHGGEFDSFISNKVTPIAGDVSVENLGIKDMNLIQEMQKEIHIVVHSAATTRFNERYEVALDINVQGTKNVLEFTRKCPNLQMLVHLSTAYVSSMKENLITEEPFSMKNPLKEHLTLDISQEINMANDRLHELRSKNVDKRTERDAMRELGVERAKVFGWANTYVFTKAMGEMLLIDQKGDIPTVILRPTMVTSTYKDPFPGWIEEAKTIDAVTVSFAKGELKVFPNDPSGIVDVIPADIVCNAMIIIICAETMKPSKLIYHISSSATNPLTYLDYKIFLYQYFSSEPCKREDGSLIKVPNAMIFRTMAGFKIYMKLRYGIFLWALRMINYDSNIFERRYNYTLGLAELYEPFTFFKGRFDDTNLRDLLTMAKSNIDKKFFCDIQQVDWVDYFINIHFPGIVKHVVK</sequence>
<keyword evidence="8" id="KW-1185">Reference proteome</keyword>
<comment type="catalytic activity">
    <reaction evidence="4">
        <text>a long-chain fatty acyl-CoA + 2 NADPH + 2 H(+) = a long-chain primary fatty alcohol + 2 NADP(+) + CoA</text>
        <dbReference type="Rhea" id="RHEA:52716"/>
        <dbReference type="ChEBI" id="CHEBI:15378"/>
        <dbReference type="ChEBI" id="CHEBI:57287"/>
        <dbReference type="ChEBI" id="CHEBI:57783"/>
        <dbReference type="ChEBI" id="CHEBI:58349"/>
        <dbReference type="ChEBI" id="CHEBI:77396"/>
        <dbReference type="ChEBI" id="CHEBI:83139"/>
        <dbReference type="EC" id="1.2.1.84"/>
    </reaction>
</comment>
<dbReference type="GO" id="GO:0102965">
    <property type="term" value="F:alcohol-forming long-chain fatty acyl-CoA reductase activity"/>
    <property type="evidence" value="ECO:0007669"/>
    <property type="project" value="UniProtKB-EC"/>
</dbReference>
<dbReference type="PANTHER" id="PTHR11011">
    <property type="entry name" value="MALE STERILITY PROTEIN 2-RELATED"/>
    <property type="match status" value="1"/>
</dbReference>
<dbReference type="InterPro" id="IPR026055">
    <property type="entry name" value="FAR"/>
</dbReference>
<dbReference type="CDD" id="cd05236">
    <property type="entry name" value="FAR-N_SDR_e"/>
    <property type="match status" value="1"/>
</dbReference>
<protein>
    <recommendedName>
        <fullName evidence="4">Fatty acyl-CoA reductase</fullName>
        <ecNumber evidence="4">1.2.1.84</ecNumber>
    </recommendedName>
</protein>
<evidence type="ECO:0000259" key="6">
    <source>
        <dbReference type="Pfam" id="PF07993"/>
    </source>
</evidence>
<dbReference type="Pfam" id="PF03015">
    <property type="entry name" value="Sterile"/>
    <property type="match status" value="1"/>
</dbReference>
<organism evidence="7 8">
    <name type="scientific">Acorus gramineus</name>
    <name type="common">Dwarf sweet flag</name>
    <dbReference type="NCBI Taxonomy" id="55184"/>
    <lineage>
        <taxon>Eukaryota</taxon>
        <taxon>Viridiplantae</taxon>
        <taxon>Streptophyta</taxon>
        <taxon>Embryophyta</taxon>
        <taxon>Tracheophyta</taxon>
        <taxon>Spermatophyta</taxon>
        <taxon>Magnoliopsida</taxon>
        <taxon>Liliopsida</taxon>
        <taxon>Acoraceae</taxon>
        <taxon>Acorus</taxon>
    </lineage>
</organism>
<comment type="function">
    <text evidence="4">Catalyzes the reduction of fatty acyl-CoA to fatty alcohols.</text>
</comment>
<dbReference type="Proteomes" id="UP001179952">
    <property type="component" value="Unassembled WGS sequence"/>
</dbReference>
<gene>
    <name evidence="7" type="ORF">QJS04_geneDACA013255</name>
</gene>